<dbReference type="GO" id="GO:0034462">
    <property type="term" value="P:small-subunit processome assembly"/>
    <property type="evidence" value="ECO:0007669"/>
    <property type="project" value="TreeGrafter"/>
</dbReference>
<protein>
    <submittedName>
        <fullName evidence="1">Uncharacterized protein</fullName>
    </submittedName>
</protein>
<proteinExistence type="predicted"/>
<dbReference type="GO" id="GO:0003723">
    <property type="term" value="F:RNA binding"/>
    <property type="evidence" value="ECO:0007669"/>
    <property type="project" value="TreeGrafter"/>
</dbReference>
<sequence>MFFYDIWNIKYLSKFKWNDLTGEIAYKSVVREQKLALEISAAKRERDFYLSKVDKSRALISIQERINKVLVHRLFNLNCPDNKVTP</sequence>
<dbReference type="PANTHER" id="PTHR12311:SF7">
    <property type="entry name" value="ACTIVATOR OF BASAL TRANSCRIPTION 1"/>
    <property type="match status" value="1"/>
</dbReference>
<name>A0A7J7LSM2_9MAGN</name>
<dbReference type="GO" id="GO:0000480">
    <property type="term" value="P:endonucleolytic cleavage in 5'-ETS of tricistronic rRNA transcript (SSU-rRNA, 5.8S rRNA, LSU-rRNA)"/>
    <property type="evidence" value="ECO:0007669"/>
    <property type="project" value="TreeGrafter"/>
</dbReference>
<dbReference type="GO" id="GO:0005730">
    <property type="term" value="C:nucleolus"/>
    <property type="evidence" value="ECO:0007669"/>
    <property type="project" value="TreeGrafter"/>
</dbReference>
<accession>A0A7J7LSM2</accession>
<reference evidence="1 2" key="1">
    <citation type="journal article" date="2020" name="IScience">
        <title>Genome Sequencing of the Endangered Kingdonia uniflora (Circaeasteraceae, Ranunculales) Reveals Potential Mechanisms of Evolutionary Specialization.</title>
        <authorList>
            <person name="Sun Y."/>
            <person name="Deng T."/>
            <person name="Zhang A."/>
            <person name="Moore M.J."/>
            <person name="Landis J.B."/>
            <person name="Lin N."/>
            <person name="Zhang H."/>
            <person name="Zhang X."/>
            <person name="Huang J."/>
            <person name="Zhang X."/>
            <person name="Sun H."/>
            <person name="Wang H."/>
        </authorList>
    </citation>
    <scope>NUCLEOTIDE SEQUENCE [LARGE SCALE GENOMIC DNA]</scope>
    <source>
        <strain evidence="1">TB1705</strain>
        <tissue evidence="1">Leaf</tissue>
    </source>
</reference>
<dbReference type="GO" id="GO:0000447">
    <property type="term" value="P:endonucleolytic cleavage in ITS1 to separate SSU-rRNA from 5.8S rRNA and LSU-rRNA from tricistronic rRNA transcript (SSU-rRNA, 5.8S rRNA, LSU-rRNA)"/>
    <property type="evidence" value="ECO:0007669"/>
    <property type="project" value="TreeGrafter"/>
</dbReference>
<evidence type="ECO:0000313" key="1">
    <source>
        <dbReference type="EMBL" id="KAF6145520.1"/>
    </source>
</evidence>
<gene>
    <name evidence="1" type="ORF">GIB67_004515</name>
</gene>
<keyword evidence="2" id="KW-1185">Reference proteome</keyword>
<comment type="caution">
    <text evidence="1">The sequence shown here is derived from an EMBL/GenBank/DDBJ whole genome shotgun (WGS) entry which is preliminary data.</text>
</comment>
<dbReference type="InterPro" id="IPR039119">
    <property type="entry name" value="ABT1/Esf2"/>
</dbReference>
<dbReference type="PANTHER" id="PTHR12311">
    <property type="entry name" value="ACTIVATOR OF BASAL TRANSCRIPTION 1"/>
    <property type="match status" value="1"/>
</dbReference>
<dbReference type="Proteomes" id="UP000541444">
    <property type="component" value="Unassembled WGS sequence"/>
</dbReference>
<dbReference type="EMBL" id="JACGCM010002057">
    <property type="protein sequence ID" value="KAF6145520.1"/>
    <property type="molecule type" value="Genomic_DNA"/>
</dbReference>
<dbReference type="GO" id="GO:0000472">
    <property type="term" value="P:endonucleolytic cleavage to generate mature 5'-end of SSU-rRNA from (SSU-rRNA, 5.8S rRNA, LSU-rRNA)"/>
    <property type="evidence" value="ECO:0007669"/>
    <property type="project" value="TreeGrafter"/>
</dbReference>
<organism evidence="1 2">
    <name type="scientific">Kingdonia uniflora</name>
    <dbReference type="NCBI Taxonomy" id="39325"/>
    <lineage>
        <taxon>Eukaryota</taxon>
        <taxon>Viridiplantae</taxon>
        <taxon>Streptophyta</taxon>
        <taxon>Embryophyta</taxon>
        <taxon>Tracheophyta</taxon>
        <taxon>Spermatophyta</taxon>
        <taxon>Magnoliopsida</taxon>
        <taxon>Ranunculales</taxon>
        <taxon>Circaeasteraceae</taxon>
        <taxon>Kingdonia</taxon>
    </lineage>
</organism>
<evidence type="ECO:0000313" key="2">
    <source>
        <dbReference type="Proteomes" id="UP000541444"/>
    </source>
</evidence>
<dbReference type="OrthoDB" id="287393at2759"/>
<dbReference type="AlphaFoldDB" id="A0A7J7LSM2"/>